<gene>
    <name evidence="1" type="ORF">OL497_20805</name>
</gene>
<reference evidence="1 2" key="1">
    <citation type="submission" date="2022-10" db="EMBL/GenBank/DDBJ databases">
        <title>Chitinophaga nivalis PC15 sp. nov., isolated from Pyeongchang county, South Korea.</title>
        <authorList>
            <person name="Trinh H.N."/>
        </authorList>
    </citation>
    <scope>NUCLEOTIDE SEQUENCE [LARGE SCALE GENOMIC DNA]</scope>
    <source>
        <strain evidence="1 2">PC14</strain>
    </source>
</reference>
<dbReference type="Pfam" id="PF04439">
    <property type="entry name" value="Adenyl_transf"/>
    <property type="match status" value="1"/>
</dbReference>
<evidence type="ECO:0000313" key="2">
    <source>
        <dbReference type="Proteomes" id="UP001207742"/>
    </source>
</evidence>
<evidence type="ECO:0000313" key="1">
    <source>
        <dbReference type="EMBL" id="MCW3486354.1"/>
    </source>
</evidence>
<dbReference type="PIRSF" id="PIRSF000812">
    <property type="entry name" value="AAD"/>
    <property type="match status" value="1"/>
</dbReference>
<accession>A0ABT3IRL9</accession>
<keyword evidence="2" id="KW-1185">Reference proteome</keyword>
<comment type="caution">
    <text evidence="1">The sequence shown here is derived from an EMBL/GenBank/DDBJ whole genome shotgun (WGS) entry which is preliminary data.</text>
</comment>
<dbReference type="SUPFAM" id="SSF81631">
    <property type="entry name" value="PAP/OAS1 substrate-binding domain"/>
    <property type="match status" value="1"/>
</dbReference>
<dbReference type="SUPFAM" id="SSF81301">
    <property type="entry name" value="Nucleotidyltransferase"/>
    <property type="match status" value="1"/>
</dbReference>
<dbReference type="Gene3D" id="1.20.120.330">
    <property type="entry name" value="Nucleotidyltransferases domain 2"/>
    <property type="match status" value="1"/>
</dbReference>
<dbReference type="InterPro" id="IPR007530">
    <property type="entry name" value="Aminoglycoside_adenylylTfrase"/>
</dbReference>
<organism evidence="1 2">
    <name type="scientific">Chitinophaga nivalis</name>
    <dbReference type="NCBI Taxonomy" id="2991709"/>
    <lineage>
        <taxon>Bacteria</taxon>
        <taxon>Pseudomonadati</taxon>
        <taxon>Bacteroidota</taxon>
        <taxon>Chitinophagia</taxon>
        <taxon>Chitinophagales</taxon>
        <taxon>Chitinophagaceae</taxon>
        <taxon>Chitinophaga</taxon>
    </lineage>
</organism>
<dbReference type="Proteomes" id="UP001207742">
    <property type="component" value="Unassembled WGS sequence"/>
</dbReference>
<dbReference type="RefSeq" id="WP_264733170.1">
    <property type="nucleotide sequence ID" value="NZ_JAPDNR010000001.1"/>
</dbReference>
<protein>
    <submittedName>
        <fullName evidence="1">Aminoglycoside 6-adenylyltransferase</fullName>
    </submittedName>
</protein>
<sequence length="296" mass="33890">MISRNEEQMMQLILEVANKDARIRAVLLNGSRANPNVAQDIFQDYDIIYVVTDLAPFLQDHSWIDIFGERMILQLPEDMELYPPSPELDGAFSYLMQFTDGNRIDLILVPVAHLQNFTDDSLSKVLLDKDGQYNLAALPPASDHSYVVTLPSARAFGDCCNEFWYTSAGLAKGLWRQQVTHVKGLFHQVIQEALLQMLDWHIGCQHNFTVNPGKFGKFYQQHLEPDMYARLLLTYTPATVADSWAALYAAIDLFRDTALLVAQQLGYTYPMEEDQKVMIYLKHVQHLPDNAKRIYE</sequence>
<name>A0ABT3IRL9_9BACT</name>
<dbReference type="EMBL" id="JAPDNS010000002">
    <property type="protein sequence ID" value="MCW3486354.1"/>
    <property type="molecule type" value="Genomic_DNA"/>
</dbReference>
<dbReference type="InterPro" id="IPR043519">
    <property type="entry name" value="NT_sf"/>
</dbReference>
<proteinExistence type="predicted"/>
<dbReference type="Gene3D" id="3.30.460.10">
    <property type="entry name" value="Beta Polymerase, domain 2"/>
    <property type="match status" value="1"/>
</dbReference>